<evidence type="ECO:0000256" key="1">
    <source>
        <dbReference type="SAM" id="MobiDB-lite"/>
    </source>
</evidence>
<feature type="compositionally biased region" description="Basic and acidic residues" evidence="1">
    <location>
        <begin position="141"/>
        <end position="159"/>
    </location>
</feature>
<proteinExistence type="predicted"/>
<comment type="caution">
    <text evidence="2">The sequence shown here is derived from an EMBL/GenBank/DDBJ whole genome shotgun (WGS) entry which is preliminary data.</text>
</comment>
<reference evidence="2 3" key="1">
    <citation type="submission" date="2024-04" db="EMBL/GenBank/DDBJ databases">
        <authorList>
            <person name="Rising A."/>
            <person name="Reimegard J."/>
            <person name="Sonavane S."/>
            <person name="Akerstrom W."/>
            <person name="Nylinder S."/>
            <person name="Hedman E."/>
            <person name="Kallberg Y."/>
        </authorList>
    </citation>
    <scope>NUCLEOTIDE SEQUENCE [LARGE SCALE GENOMIC DNA]</scope>
</reference>
<gene>
    <name evidence="2" type="ORF">LARSCL_LOCUS19374</name>
</gene>
<feature type="region of interest" description="Disordered" evidence="1">
    <location>
        <begin position="138"/>
        <end position="174"/>
    </location>
</feature>
<accession>A0AAV2BHC1</accession>
<organism evidence="2 3">
    <name type="scientific">Larinioides sclopetarius</name>
    <dbReference type="NCBI Taxonomy" id="280406"/>
    <lineage>
        <taxon>Eukaryota</taxon>
        <taxon>Metazoa</taxon>
        <taxon>Ecdysozoa</taxon>
        <taxon>Arthropoda</taxon>
        <taxon>Chelicerata</taxon>
        <taxon>Arachnida</taxon>
        <taxon>Araneae</taxon>
        <taxon>Araneomorphae</taxon>
        <taxon>Entelegynae</taxon>
        <taxon>Araneoidea</taxon>
        <taxon>Araneidae</taxon>
        <taxon>Larinioides</taxon>
    </lineage>
</organism>
<sequence>MKWKKYRKNSATLKNANRIIGCLLKNPLPKRNQKKKPAQANTVKMTTDAKARALAARQRLAEAKLKMKEQMSKNSENSVNEPILNILKENLPQQKLEVAQKVQEITAATAESKINSECRSPLKRTLKNIRNLHLSEQQDDLSLKSEVPTKKLGSRELTKGHNKKQKSLQKENLVHNEECIAPTMQKNSGEKQFAVNLQSKRGSKKEVIPLQCVTRSAKRAMLIQQNPLKN</sequence>
<dbReference type="AlphaFoldDB" id="A0AAV2BHC1"/>
<evidence type="ECO:0000313" key="2">
    <source>
        <dbReference type="EMBL" id="CAL1295628.1"/>
    </source>
</evidence>
<name>A0AAV2BHC1_9ARAC</name>
<dbReference type="EMBL" id="CAXIEN010000375">
    <property type="protein sequence ID" value="CAL1295628.1"/>
    <property type="molecule type" value="Genomic_DNA"/>
</dbReference>
<protein>
    <submittedName>
        <fullName evidence="2">Uncharacterized protein</fullName>
    </submittedName>
</protein>
<keyword evidence="3" id="KW-1185">Reference proteome</keyword>
<evidence type="ECO:0000313" key="3">
    <source>
        <dbReference type="Proteomes" id="UP001497382"/>
    </source>
</evidence>
<dbReference type="Proteomes" id="UP001497382">
    <property type="component" value="Unassembled WGS sequence"/>
</dbReference>